<protein>
    <submittedName>
        <fullName evidence="1">Uncharacterized protein</fullName>
    </submittedName>
</protein>
<dbReference type="Proteomes" id="UP000053477">
    <property type="component" value="Unassembled WGS sequence"/>
</dbReference>
<evidence type="ECO:0000313" key="1">
    <source>
        <dbReference type="EMBL" id="KLO14735.1"/>
    </source>
</evidence>
<name>A0A0H2RRW3_9AGAM</name>
<keyword evidence="2" id="KW-1185">Reference proteome</keyword>
<gene>
    <name evidence="1" type="ORF">SCHPADRAFT_296798</name>
</gene>
<dbReference type="AlphaFoldDB" id="A0A0H2RRW3"/>
<organism evidence="1 2">
    <name type="scientific">Schizopora paradoxa</name>
    <dbReference type="NCBI Taxonomy" id="27342"/>
    <lineage>
        <taxon>Eukaryota</taxon>
        <taxon>Fungi</taxon>
        <taxon>Dikarya</taxon>
        <taxon>Basidiomycota</taxon>
        <taxon>Agaricomycotina</taxon>
        <taxon>Agaricomycetes</taxon>
        <taxon>Hymenochaetales</taxon>
        <taxon>Schizoporaceae</taxon>
        <taxon>Schizopora</taxon>
    </lineage>
</organism>
<sequence>MTDWWGEFRERGWPQYSLAAGVHGLVTSESLLQRGPGCAGQTRVFLGHFNIHSSVLVQSQLISLKGKTWEAWTNLGAFDCATTYFQEFTPSSSFRSRRTRNPPFVPNPKLSVEDVASLALLSSLSLQDITSMIENSHSYVSGTRYHIYVEVATSTARCCRATM</sequence>
<dbReference type="EMBL" id="KQ085939">
    <property type="protein sequence ID" value="KLO14735.1"/>
    <property type="molecule type" value="Genomic_DNA"/>
</dbReference>
<proteinExistence type="predicted"/>
<accession>A0A0H2RRW3</accession>
<reference evidence="1 2" key="1">
    <citation type="submission" date="2015-04" db="EMBL/GenBank/DDBJ databases">
        <title>Complete genome sequence of Schizopora paradoxa KUC8140, a cosmopolitan wood degrader in East Asia.</title>
        <authorList>
            <consortium name="DOE Joint Genome Institute"/>
            <person name="Min B."/>
            <person name="Park H."/>
            <person name="Jang Y."/>
            <person name="Kim J.-J."/>
            <person name="Kim K.H."/>
            <person name="Pangilinan J."/>
            <person name="Lipzen A."/>
            <person name="Riley R."/>
            <person name="Grigoriev I.V."/>
            <person name="Spatafora J.W."/>
            <person name="Choi I.-G."/>
        </authorList>
    </citation>
    <scope>NUCLEOTIDE SEQUENCE [LARGE SCALE GENOMIC DNA]</scope>
    <source>
        <strain evidence="1 2">KUC8140</strain>
    </source>
</reference>
<evidence type="ECO:0000313" key="2">
    <source>
        <dbReference type="Proteomes" id="UP000053477"/>
    </source>
</evidence>
<dbReference type="InParanoid" id="A0A0H2RRW3"/>